<dbReference type="Pfam" id="PF07261">
    <property type="entry name" value="DnaB_2"/>
    <property type="match status" value="2"/>
</dbReference>
<keyword evidence="5" id="KW-1185">Reference proteome</keyword>
<dbReference type="PANTHER" id="PTHR37293">
    <property type="entry name" value="PHAGE REPLICATION PROTEIN-RELATED"/>
    <property type="match status" value="1"/>
</dbReference>
<dbReference type="InterPro" id="IPR053162">
    <property type="entry name" value="DnaD"/>
</dbReference>
<dbReference type="Gene3D" id="1.10.10.630">
    <property type="entry name" value="DnaD domain-like"/>
    <property type="match status" value="2"/>
</dbReference>
<feature type="domain" description="DnaB/C C-terminal" evidence="3">
    <location>
        <begin position="226"/>
        <end position="282"/>
    </location>
</feature>
<evidence type="ECO:0000256" key="1">
    <source>
        <dbReference type="ARBA" id="ARBA00093462"/>
    </source>
</evidence>
<feature type="region of interest" description="Disordered" evidence="2">
    <location>
        <begin position="287"/>
        <end position="315"/>
    </location>
</feature>
<name>A0ABR7DB72_9CLOT</name>
<accession>A0ABR7DB72</accession>
<dbReference type="PIRSF" id="PIRSF033722">
    <property type="entry name" value="DnaD_CA_C3587_prd"/>
    <property type="match status" value="1"/>
</dbReference>
<dbReference type="InterPro" id="IPR034829">
    <property type="entry name" value="DnaD-like_sf"/>
</dbReference>
<sequence length="331" mass="38563">MSTFMLKNKQLDFTPVSNIFIEKYMPKARGEFIKVYLLMLKYNTCGEMGVTSSILATSLNLLESDVLNALNYWNDEGLIKLIPIDKMGNFNIEFVDLVKESKSQSKEINLLQALNKNSTKDMLNDIERLLGRPLSPKEMTTYLSWQDDFNFSSELILILFEYCVSRGKSDYRYIEKVAIAWKDMNISTIEEAQNYIKRTEDKWIKIRHILNYLGIKNPELMKPQEDMLDKWINDFNFPLDVIEKACNICFQRLNRADFKYIDGILSNWNKNNLKTIAAIEEKDSKPSTAIQGKGNYTSNNSKRFTGQNINNKSSKDYDDLEKELLGWYNND</sequence>
<feature type="domain" description="DnaB/C C-terminal" evidence="3">
    <location>
        <begin position="124"/>
        <end position="196"/>
    </location>
</feature>
<protein>
    <submittedName>
        <fullName evidence="4">DnaD domain protein</fullName>
    </submittedName>
</protein>
<organism evidence="4 5">
    <name type="scientific">Clostridium hominis</name>
    <dbReference type="NCBI Taxonomy" id="2763036"/>
    <lineage>
        <taxon>Bacteria</taxon>
        <taxon>Bacillati</taxon>
        <taxon>Bacillota</taxon>
        <taxon>Clostridia</taxon>
        <taxon>Eubacteriales</taxon>
        <taxon>Clostridiaceae</taxon>
        <taxon>Clostridium</taxon>
    </lineage>
</organism>
<feature type="compositionally biased region" description="Polar residues" evidence="2">
    <location>
        <begin position="287"/>
        <end position="312"/>
    </location>
</feature>
<evidence type="ECO:0000256" key="2">
    <source>
        <dbReference type="SAM" id="MobiDB-lite"/>
    </source>
</evidence>
<proteinExistence type="inferred from homology"/>
<dbReference type="InterPro" id="IPR006343">
    <property type="entry name" value="DnaB/C_C"/>
</dbReference>
<comment type="similarity">
    <text evidence="1">Belongs to the DnaB/DnaD family.</text>
</comment>
<dbReference type="PANTHER" id="PTHR37293:SF5">
    <property type="entry name" value="DNA REPLICATION PROTEIN"/>
    <property type="match status" value="1"/>
</dbReference>
<dbReference type="EMBL" id="JACOOO010000013">
    <property type="protein sequence ID" value="MBC5628639.1"/>
    <property type="molecule type" value="Genomic_DNA"/>
</dbReference>
<gene>
    <name evidence="4" type="ORF">H8S20_07030</name>
</gene>
<comment type="caution">
    <text evidence="4">The sequence shown here is derived from an EMBL/GenBank/DDBJ whole genome shotgun (WGS) entry which is preliminary data.</text>
</comment>
<dbReference type="SUPFAM" id="SSF158499">
    <property type="entry name" value="DnaD domain-like"/>
    <property type="match status" value="2"/>
</dbReference>
<dbReference type="RefSeq" id="WP_032116783.1">
    <property type="nucleotide sequence ID" value="NZ_JACOOO010000013.1"/>
</dbReference>
<evidence type="ECO:0000259" key="3">
    <source>
        <dbReference type="Pfam" id="PF07261"/>
    </source>
</evidence>
<evidence type="ECO:0000313" key="4">
    <source>
        <dbReference type="EMBL" id="MBC5628639.1"/>
    </source>
</evidence>
<dbReference type="NCBIfam" id="TIGR01446">
    <property type="entry name" value="DnaD_dom"/>
    <property type="match status" value="2"/>
</dbReference>
<evidence type="ECO:0000313" key="5">
    <source>
        <dbReference type="Proteomes" id="UP000596929"/>
    </source>
</evidence>
<reference evidence="4 5" key="1">
    <citation type="submission" date="2020-08" db="EMBL/GenBank/DDBJ databases">
        <title>Genome public.</title>
        <authorList>
            <person name="Liu C."/>
            <person name="Sun Q."/>
        </authorList>
    </citation>
    <scope>NUCLEOTIDE SEQUENCE [LARGE SCALE GENOMIC DNA]</scope>
    <source>
        <strain evidence="4 5">NSJ-6</strain>
    </source>
</reference>
<dbReference type="Proteomes" id="UP000596929">
    <property type="component" value="Unassembled WGS sequence"/>
</dbReference>
<dbReference type="InterPro" id="IPR017019">
    <property type="entry name" value="DNA_replication_prd_bac"/>
</dbReference>